<proteinExistence type="predicted"/>
<keyword evidence="3" id="KW-1185">Reference proteome</keyword>
<dbReference type="Proteomes" id="UP000317977">
    <property type="component" value="Unassembled WGS sequence"/>
</dbReference>
<evidence type="ECO:0000313" key="3">
    <source>
        <dbReference type="Proteomes" id="UP000317977"/>
    </source>
</evidence>
<dbReference type="AlphaFoldDB" id="A0A5C6F8V1"/>
<comment type="caution">
    <text evidence="2">The sequence shown here is derived from an EMBL/GenBank/DDBJ whole genome shotgun (WGS) entry which is preliminary data.</text>
</comment>
<dbReference type="EMBL" id="SJPX01000002">
    <property type="protein sequence ID" value="TWU55941.1"/>
    <property type="molecule type" value="Genomic_DNA"/>
</dbReference>
<sequence length="275" mass="31945">MAFLDSTDWQIHPFLRDELVAATFGDFYMLDVFERSMELLHRHLRKGTILEHTKRILSEYPPIELTDPLNGYKSADLTDLFKLGKFRYDGDENRLCIWSMRHEHCDFAVGSAWLNDNNIEMNWRYFLEEAEENNVVFPNEPIGRERLAWEVAGIVLHEVVHNQGFAHPDYREVIDGNAAKLPNLVEARESEFDPQYEYFRSLPCVAEQAVYLIAKDDFAGTNFDPSRNRRWPTPCACHVRRRPKTDGPFGGMPLELPMSNDRDKSVGVRGHQDGR</sequence>
<feature type="compositionally biased region" description="Basic and acidic residues" evidence="1">
    <location>
        <begin position="260"/>
        <end position="275"/>
    </location>
</feature>
<protein>
    <submittedName>
        <fullName evidence="2">Uncharacterized protein</fullName>
    </submittedName>
</protein>
<evidence type="ECO:0000256" key="1">
    <source>
        <dbReference type="SAM" id="MobiDB-lite"/>
    </source>
</evidence>
<feature type="region of interest" description="Disordered" evidence="1">
    <location>
        <begin position="242"/>
        <end position="275"/>
    </location>
</feature>
<accession>A0A5C6F8V1</accession>
<evidence type="ECO:0000313" key="2">
    <source>
        <dbReference type="EMBL" id="TWU55941.1"/>
    </source>
</evidence>
<dbReference type="RefSeq" id="WP_146534045.1">
    <property type="nucleotide sequence ID" value="NZ_SJPX01000002.1"/>
</dbReference>
<name>A0A5C6F8V1_9BACT</name>
<gene>
    <name evidence="2" type="ORF">Poly59_22440</name>
</gene>
<dbReference type="OrthoDB" id="253561at2"/>
<reference evidence="2 3" key="1">
    <citation type="submission" date="2019-02" db="EMBL/GenBank/DDBJ databases">
        <title>Deep-cultivation of Planctomycetes and their phenomic and genomic characterization uncovers novel biology.</title>
        <authorList>
            <person name="Wiegand S."/>
            <person name="Jogler M."/>
            <person name="Boedeker C."/>
            <person name="Pinto D."/>
            <person name="Vollmers J."/>
            <person name="Rivas-Marin E."/>
            <person name="Kohn T."/>
            <person name="Peeters S.H."/>
            <person name="Heuer A."/>
            <person name="Rast P."/>
            <person name="Oberbeckmann S."/>
            <person name="Bunk B."/>
            <person name="Jeske O."/>
            <person name="Meyerdierks A."/>
            <person name="Storesund J.E."/>
            <person name="Kallscheuer N."/>
            <person name="Luecker S."/>
            <person name="Lage O.M."/>
            <person name="Pohl T."/>
            <person name="Merkel B.J."/>
            <person name="Hornburger P."/>
            <person name="Mueller R.-W."/>
            <person name="Bruemmer F."/>
            <person name="Labrenz M."/>
            <person name="Spormann A.M."/>
            <person name="Op Den Camp H."/>
            <person name="Overmann J."/>
            <person name="Amann R."/>
            <person name="Jetten M.S.M."/>
            <person name="Mascher T."/>
            <person name="Medema M.H."/>
            <person name="Devos D.P."/>
            <person name="Kaster A.-K."/>
            <person name="Ovreas L."/>
            <person name="Rohde M."/>
            <person name="Galperin M.Y."/>
            <person name="Jogler C."/>
        </authorList>
    </citation>
    <scope>NUCLEOTIDE SEQUENCE [LARGE SCALE GENOMIC DNA]</scope>
    <source>
        <strain evidence="2 3">Poly59</strain>
    </source>
</reference>
<organism evidence="2 3">
    <name type="scientific">Rubripirellula reticaptiva</name>
    <dbReference type="NCBI Taxonomy" id="2528013"/>
    <lineage>
        <taxon>Bacteria</taxon>
        <taxon>Pseudomonadati</taxon>
        <taxon>Planctomycetota</taxon>
        <taxon>Planctomycetia</taxon>
        <taxon>Pirellulales</taxon>
        <taxon>Pirellulaceae</taxon>
        <taxon>Rubripirellula</taxon>
    </lineage>
</organism>